<evidence type="ECO:0000259" key="1">
    <source>
        <dbReference type="Pfam" id="PF16461"/>
    </source>
</evidence>
<organism evidence="2 3">
    <name type="scientific">Streptomyces mimosae</name>
    <dbReference type="NCBI Taxonomy" id="2586635"/>
    <lineage>
        <taxon>Bacteria</taxon>
        <taxon>Bacillati</taxon>
        <taxon>Actinomycetota</taxon>
        <taxon>Actinomycetes</taxon>
        <taxon>Kitasatosporales</taxon>
        <taxon>Streptomycetaceae</taxon>
        <taxon>Streptomyces</taxon>
    </lineage>
</organism>
<dbReference type="InterPro" id="IPR032494">
    <property type="entry name" value="Phage_TTP_N"/>
</dbReference>
<dbReference type="Pfam" id="PF16461">
    <property type="entry name" value="Phage_TTP_12"/>
    <property type="match status" value="1"/>
</dbReference>
<dbReference type="OrthoDB" id="4206561at2"/>
<gene>
    <name evidence="2" type="ORF">FH607_009155</name>
</gene>
<accession>A0A5N6AGU2</accession>
<dbReference type="Proteomes" id="UP000314251">
    <property type="component" value="Unassembled WGS sequence"/>
</dbReference>
<dbReference type="AlphaFoldDB" id="A0A5N6AGU2"/>
<keyword evidence="3" id="KW-1185">Reference proteome</keyword>
<dbReference type="Gene3D" id="4.10.410.40">
    <property type="match status" value="1"/>
</dbReference>
<name>A0A5N6AGU2_9ACTN</name>
<sequence>MAGINGFGTAFQHTVAGEFVTVAESTSISGPGLSKEALDATTHQSPDAHMEFVGGLVDPGEVSVDIRYDPALHDALVAHMAVDQPEPYRIVWPDALNTSWTFDAIMTGFEPEGPYDDLLTASLTFKVSGKPSIGPLEDEE</sequence>
<protein>
    <submittedName>
        <fullName evidence="2">Outer capsid protein Hoc</fullName>
    </submittedName>
</protein>
<dbReference type="EMBL" id="VDLY02000005">
    <property type="protein sequence ID" value="KAB8167060.1"/>
    <property type="molecule type" value="Genomic_DNA"/>
</dbReference>
<evidence type="ECO:0000313" key="3">
    <source>
        <dbReference type="Proteomes" id="UP000314251"/>
    </source>
</evidence>
<reference evidence="2" key="1">
    <citation type="submission" date="2019-10" db="EMBL/GenBank/DDBJ databases">
        <title>Nonomuraea sp. nov., isolated from Phyllanthus amarus.</title>
        <authorList>
            <person name="Klykleung N."/>
            <person name="Tanasupawat S."/>
        </authorList>
    </citation>
    <scope>NUCLEOTIDE SEQUENCE [LARGE SCALE GENOMIC DNA]</scope>
    <source>
        <strain evidence="2">3MP-10</strain>
    </source>
</reference>
<dbReference type="RefSeq" id="WP_139667240.1">
    <property type="nucleotide sequence ID" value="NZ_VDLY02000005.1"/>
</dbReference>
<evidence type="ECO:0000313" key="2">
    <source>
        <dbReference type="EMBL" id="KAB8167060.1"/>
    </source>
</evidence>
<comment type="caution">
    <text evidence="2">The sequence shown here is derived from an EMBL/GenBank/DDBJ whole genome shotgun (WGS) entry which is preliminary data.</text>
</comment>
<feature type="domain" description="Lambda phage tail tube protein N-terminal" evidence="1">
    <location>
        <begin position="6"/>
        <end position="133"/>
    </location>
</feature>
<proteinExistence type="predicted"/>